<dbReference type="EMBL" id="LAZR01007664">
    <property type="protein sequence ID" value="KKM83775.1"/>
    <property type="molecule type" value="Genomic_DNA"/>
</dbReference>
<evidence type="ECO:0000313" key="1">
    <source>
        <dbReference type="EMBL" id="KKM83775.1"/>
    </source>
</evidence>
<reference evidence="1" key="1">
    <citation type="journal article" date="2015" name="Nature">
        <title>Complex archaea that bridge the gap between prokaryotes and eukaryotes.</title>
        <authorList>
            <person name="Spang A."/>
            <person name="Saw J.H."/>
            <person name="Jorgensen S.L."/>
            <person name="Zaremba-Niedzwiedzka K."/>
            <person name="Martijn J."/>
            <person name="Lind A.E."/>
            <person name="van Eijk R."/>
            <person name="Schleper C."/>
            <person name="Guy L."/>
            <person name="Ettema T.J."/>
        </authorList>
    </citation>
    <scope>NUCLEOTIDE SEQUENCE</scope>
</reference>
<accession>A0A0F9N513</accession>
<sequence length="228" mass="26515">MIQKIWFSVISICLLMGFTVNAFAVAGYSDINNELFDKAHLKNITQPTVLHYKYKRTSFVDGPREDTVDVVVSNVRNTGRKDTHFEFFTGENKRPYQDRENQQGNSVFVFFLEFDVHELKRLTGGDWRYFQRKIRWALAQGADKKETEIEYQGQKVKAVQYIIQPFINDPKNSRYPLYASKYYIFTMSEAVPGEIYQVRTIVPDGKTWQEGDAILTEETLTFSGSDNL</sequence>
<proteinExistence type="predicted"/>
<name>A0A0F9N513_9ZZZZ</name>
<comment type="caution">
    <text evidence="1">The sequence shown here is derived from an EMBL/GenBank/DDBJ whole genome shotgun (WGS) entry which is preliminary data.</text>
</comment>
<organism evidence="1">
    <name type="scientific">marine sediment metagenome</name>
    <dbReference type="NCBI Taxonomy" id="412755"/>
    <lineage>
        <taxon>unclassified sequences</taxon>
        <taxon>metagenomes</taxon>
        <taxon>ecological metagenomes</taxon>
    </lineage>
</organism>
<protein>
    <submittedName>
        <fullName evidence="1">Uncharacterized protein</fullName>
    </submittedName>
</protein>
<gene>
    <name evidence="1" type="ORF">LCGC14_1305920</name>
</gene>
<dbReference type="AlphaFoldDB" id="A0A0F9N513"/>